<comment type="caution">
    <text evidence="2">The sequence shown here is derived from an EMBL/GenBank/DDBJ whole genome shotgun (WGS) entry which is preliminary data.</text>
</comment>
<gene>
    <name evidence="2" type="ORF">METUNv1_00607</name>
</gene>
<dbReference type="Gene3D" id="3.30.530.20">
    <property type="match status" value="1"/>
</dbReference>
<dbReference type="PANTHER" id="PTHR39332">
    <property type="entry name" value="BLL4707 PROTEIN"/>
    <property type="match status" value="1"/>
</dbReference>
<protein>
    <submittedName>
        <fullName evidence="2">MxaD protein</fullName>
    </submittedName>
</protein>
<name>F5R8P2_METUF</name>
<organism evidence="2 3">
    <name type="scientific">Methyloversatilis universalis (strain ATCC BAA-1314 / DSM 25237 / JCM 13912 / CCUG 52030 / FAM5)</name>
    <dbReference type="NCBI Taxonomy" id="1000565"/>
    <lineage>
        <taxon>Bacteria</taxon>
        <taxon>Pseudomonadati</taxon>
        <taxon>Pseudomonadota</taxon>
        <taxon>Betaproteobacteria</taxon>
        <taxon>Nitrosomonadales</taxon>
        <taxon>Sterolibacteriaceae</taxon>
        <taxon>Methyloversatilis</taxon>
    </lineage>
</organism>
<sequence length="171" mass="17986">MRLFAALLAVVASTTVFAHGPSRLKANESITLKASPDAVWAKVKDFTQLQSWHPAVESSTATAGSEVGSVRTLKIKGGGEVIEKLEAISDADRSFTYTAQDGSALPVSKYKSTLTVKPADGGGSVVEWKGVFFRADASEHPAAGKDDEAATGTMKAVYTDGLKNLKALLDK</sequence>
<dbReference type="InterPro" id="IPR023393">
    <property type="entry name" value="START-like_dom_sf"/>
</dbReference>
<proteinExistence type="predicted"/>
<keyword evidence="3" id="KW-1185">Reference proteome</keyword>
<reference evidence="2 3" key="1">
    <citation type="journal article" date="2011" name="J. Bacteriol.">
        <title>Genome sequence of Methyloversatilis universalis FAM5T, a methylotrophic representative of the order Rhodocyclales.</title>
        <authorList>
            <person name="Kittichotirat W."/>
            <person name="Good N.M."/>
            <person name="Hall R."/>
            <person name="Bringel F."/>
            <person name="Lajus A."/>
            <person name="Medigue C."/>
            <person name="Smalley N.E."/>
            <person name="Beck D."/>
            <person name="Bumgarner R."/>
            <person name="Vuilleumier S."/>
            <person name="Kalyuzhnaya M.G."/>
        </authorList>
    </citation>
    <scope>NUCLEOTIDE SEQUENCE [LARGE SCALE GENOMIC DNA]</scope>
    <source>
        <strain evidence="3">ATCC BAA-1314 / JCM 13912 / FAM5</strain>
    </source>
</reference>
<dbReference type="InterPro" id="IPR019587">
    <property type="entry name" value="Polyketide_cyclase/dehydratase"/>
</dbReference>
<dbReference type="AlphaFoldDB" id="F5R8P2"/>
<dbReference type="OrthoDB" id="1364128at2"/>
<dbReference type="CDD" id="cd07821">
    <property type="entry name" value="PYR_PYL_RCAR_like"/>
    <property type="match status" value="1"/>
</dbReference>
<feature type="signal peptide" evidence="1">
    <location>
        <begin position="1"/>
        <end position="18"/>
    </location>
</feature>
<dbReference type="Proteomes" id="UP000005019">
    <property type="component" value="Unassembled WGS sequence"/>
</dbReference>
<dbReference type="PANTHER" id="PTHR39332:SF7">
    <property type="entry name" value="SRPBCC FAMILY PROTEIN"/>
    <property type="match status" value="1"/>
</dbReference>
<feature type="chain" id="PRO_5003331296" evidence="1">
    <location>
        <begin position="19"/>
        <end position="171"/>
    </location>
</feature>
<evidence type="ECO:0000313" key="3">
    <source>
        <dbReference type="Proteomes" id="UP000005019"/>
    </source>
</evidence>
<keyword evidence="1" id="KW-0732">Signal</keyword>
<dbReference type="Pfam" id="PF10604">
    <property type="entry name" value="Polyketide_cyc2"/>
    <property type="match status" value="1"/>
</dbReference>
<accession>F5R8P2</accession>
<dbReference type="STRING" id="1000565.METUNv1_00607"/>
<dbReference type="eggNOG" id="COG3832">
    <property type="taxonomic scope" value="Bacteria"/>
</dbReference>
<evidence type="ECO:0000313" key="2">
    <source>
        <dbReference type="EMBL" id="EGK72782.1"/>
    </source>
</evidence>
<dbReference type="SUPFAM" id="SSF55961">
    <property type="entry name" value="Bet v1-like"/>
    <property type="match status" value="1"/>
</dbReference>
<evidence type="ECO:0000256" key="1">
    <source>
        <dbReference type="SAM" id="SignalP"/>
    </source>
</evidence>
<dbReference type="RefSeq" id="WP_008058681.1">
    <property type="nucleotide sequence ID" value="NZ_AFHG01000030.1"/>
</dbReference>
<dbReference type="EMBL" id="AFHG01000030">
    <property type="protein sequence ID" value="EGK72782.1"/>
    <property type="molecule type" value="Genomic_DNA"/>
</dbReference>